<evidence type="ECO:0000256" key="1">
    <source>
        <dbReference type="ARBA" id="ARBA00022737"/>
    </source>
</evidence>
<gene>
    <name evidence="4" type="ORF">OHC33_009210</name>
</gene>
<protein>
    <recommendedName>
        <fullName evidence="6">Ankyrin repeat protein</fullName>
    </recommendedName>
</protein>
<organism evidence="4 5">
    <name type="scientific">Knufia fluminis</name>
    <dbReference type="NCBI Taxonomy" id="191047"/>
    <lineage>
        <taxon>Eukaryota</taxon>
        <taxon>Fungi</taxon>
        <taxon>Dikarya</taxon>
        <taxon>Ascomycota</taxon>
        <taxon>Pezizomycotina</taxon>
        <taxon>Eurotiomycetes</taxon>
        <taxon>Chaetothyriomycetidae</taxon>
        <taxon>Chaetothyriales</taxon>
        <taxon>Trichomeriaceae</taxon>
        <taxon>Knufia</taxon>
    </lineage>
</organism>
<feature type="repeat" description="ANK" evidence="3">
    <location>
        <begin position="49"/>
        <end position="81"/>
    </location>
</feature>
<evidence type="ECO:0000313" key="4">
    <source>
        <dbReference type="EMBL" id="KAK5949821.1"/>
    </source>
</evidence>
<feature type="repeat" description="ANK" evidence="3">
    <location>
        <begin position="116"/>
        <end position="148"/>
    </location>
</feature>
<keyword evidence="2 3" id="KW-0040">ANK repeat</keyword>
<dbReference type="PRINTS" id="PR01415">
    <property type="entry name" value="ANKYRIN"/>
</dbReference>
<dbReference type="SMART" id="SM00248">
    <property type="entry name" value="ANK"/>
    <property type="match status" value="7"/>
</dbReference>
<dbReference type="PANTHER" id="PTHR24126:SF14">
    <property type="entry name" value="ANK_REP_REGION DOMAIN-CONTAINING PROTEIN"/>
    <property type="match status" value="1"/>
</dbReference>
<evidence type="ECO:0000313" key="5">
    <source>
        <dbReference type="Proteomes" id="UP001316803"/>
    </source>
</evidence>
<comment type="caution">
    <text evidence="4">The sequence shown here is derived from an EMBL/GenBank/DDBJ whole genome shotgun (WGS) entry which is preliminary data.</text>
</comment>
<name>A0AAN8I522_9EURO</name>
<dbReference type="EMBL" id="JAKLMC020000032">
    <property type="protein sequence ID" value="KAK5949821.1"/>
    <property type="molecule type" value="Genomic_DNA"/>
</dbReference>
<dbReference type="PROSITE" id="PS50088">
    <property type="entry name" value="ANK_REPEAT"/>
    <property type="match status" value="2"/>
</dbReference>
<dbReference type="Proteomes" id="UP001316803">
    <property type="component" value="Unassembled WGS sequence"/>
</dbReference>
<reference evidence="4 5" key="1">
    <citation type="submission" date="2022-12" db="EMBL/GenBank/DDBJ databases">
        <title>Genomic features and morphological characterization of a novel Knufia sp. strain isolated from spacecraft assembly facility.</title>
        <authorList>
            <person name="Teixeira M."/>
            <person name="Chander A.M."/>
            <person name="Stajich J.E."/>
            <person name="Venkateswaran K."/>
        </authorList>
    </citation>
    <scope>NUCLEOTIDE SEQUENCE [LARGE SCALE GENOMIC DNA]</scope>
    <source>
        <strain evidence="4 5">FJI-L2-BK-P2</strain>
    </source>
</reference>
<keyword evidence="1" id="KW-0677">Repeat</keyword>
<dbReference type="Pfam" id="PF00023">
    <property type="entry name" value="Ank"/>
    <property type="match status" value="1"/>
</dbReference>
<evidence type="ECO:0000256" key="2">
    <source>
        <dbReference type="ARBA" id="ARBA00023043"/>
    </source>
</evidence>
<dbReference type="Pfam" id="PF12796">
    <property type="entry name" value="Ank_2"/>
    <property type="match status" value="2"/>
</dbReference>
<dbReference type="AlphaFoldDB" id="A0AAN8I522"/>
<dbReference type="InterPro" id="IPR002110">
    <property type="entry name" value="Ankyrin_rpt"/>
</dbReference>
<dbReference type="SUPFAM" id="SSF48403">
    <property type="entry name" value="Ankyrin repeat"/>
    <property type="match status" value="1"/>
</dbReference>
<evidence type="ECO:0000256" key="3">
    <source>
        <dbReference type="PROSITE-ProRule" id="PRU00023"/>
    </source>
</evidence>
<proteinExistence type="predicted"/>
<keyword evidence="5" id="KW-1185">Reference proteome</keyword>
<dbReference type="PANTHER" id="PTHR24126">
    <property type="entry name" value="ANKYRIN REPEAT, PH AND SEC7 DOMAIN CONTAINING PROTEIN SECG-RELATED"/>
    <property type="match status" value="1"/>
</dbReference>
<sequence length="314" mass="33717">MSQLLLINGANVNARGPRGNALELACEKPGNEVVVQMLLDAGADVNAACQEFALCGASRNGDEKVVRMLINAGANVNIPEACLVFTTPLCAASRSGCENVVQILVESEADVNDRASRETPLISASDGGNEQVVRMLLSAGADVNATTEVWGTALHAACARAKREAMSSLMSVGANVGVQVNAAWEEIVRILLDAGADVNAQWKCGPVLAMLASYCRNKNCVQLLLDHGATVDDLPGTNYGNALYEALRSECKEVVQLLMRYGATIARRGDPERCAALDPAQYSEYEGVIYEDDAWSRHWMGVPMCRTTRRRRSV</sequence>
<accession>A0AAN8I522</accession>
<dbReference type="PROSITE" id="PS50297">
    <property type="entry name" value="ANK_REP_REGION"/>
    <property type="match status" value="1"/>
</dbReference>
<dbReference type="InterPro" id="IPR036770">
    <property type="entry name" value="Ankyrin_rpt-contain_sf"/>
</dbReference>
<evidence type="ECO:0008006" key="6">
    <source>
        <dbReference type="Google" id="ProtNLM"/>
    </source>
</evidence>
<dbReference type="Gene3D" id="1.25.40.20">
    <property type="entry name" value="Ankyrin repeat-containing domain"/>
    <property type="match status" value="3"/>
</dbReference>